<evidence type="ECO:0000256" key="3">
    <source>
        <dbReference type="ARBA" id="ARBA00022617"/>
    </source>
</evidence>
<dbReference type="PRINTS" id="PR00385">
    <property type="entry name" value="P450"/>
</dbReference>
<evidence type="ECO:0000256" key="4">
    <source>
        <dbReference type="ARBA" id="ARBA00022723"/>
    </source>
</evidence>
<dbReference type="OrthoDB" id="1470350at2759"/>
<dbReference type="InterPro" id="IPR036396">
    <property type="entry name" value="Cyt_P450_sf"/>
</dbReference>
<keyword evidence="11" id="KW-1185">Reference proteome</keyword>
<dbReference type="Gene3D" id="1.10.630.10">
    <property type="entry name" value="Cytochrome P450"/>
    <property type="match status" value="1"/>
</dbReference>
<keyword evidence="4 8" id="KW-0479">Metal-binding</keyword>
<comment type="caution">
    <text evidence="10">The sequence shown here is derived from an EMBL/GenBank/DDBJ whole genome shotgun (WGS) entry which is preliminary data.</text>
</comment>
<evidence type="ECO:0008006" key="12">
    <source>
        <dbReference type="Google" id="ProtNLM"/>
    </source>
</evidence>
<organism evidence="10 11">
    <name type="scientific">Tetrapyrgos nigripes</name>
    <dbReference type="NCBI Taxonomy" id="182062"/>
    <lineage>
        <taxon>Eukaryota</taxon>
        <taxon>Fungi</taxon>
        <taxon>Dikarya</taxon>
        <taxon>Basidiomycota</taxon>
        <taxon>Agaricomycotina</taxon>
        <taxon>Agaricomycetes</taxon>
        <taxon>Agaricomycetidae</taxon>
        <taxon>Agaricales</taxon>
        <taxon>Marasmiineae</taxon>
        <taxon>Marasmiaceae</taxon>
        <taxon>Tetrapyrgos</taxon>
    </lineage>
</organism>
<dbReference type="PRINTS" id="PR00463">
    <property type="entry name" value="EP450I"/>
</dbReference>
<keyword evidence="5 9" id="KW-0560">Oxidoreductase</keyword>
<dbReference type="InterPro" id="IPR047146">
    <property type="entry name" value="Cyt_P450_E_CYP52_fungi"/>
</dbReference>
<feature type="binding site" description="axial binding residue" evidence="8">
    <location>
        <position position="533"/>
    </location>
    <ligand>
        <name>heme</name>
        <dbReference type="ChEBI" id="CHEBI:30413"/>
    </ligand>
    <ligandPart>
        <name>Fe</name>
        <dbReference type="ChEBI" id="CHEBI:18248"/>
    </ligandPart>
</feature>
<evidence type="ECO:0000256" key="1">
    <source>
        <dbReference type="ARBA" id="ARBA00001971"/>
    </source>
</evidence>
<dbReference type="EMBL" id="JAACJM010000002">
    <property type="protein sequence ID" value="KAF5374269.1"/>
    <property type="molecule type" value="Genomic_DNA"/>
</dbReference>
<keyword evidence="3 8" id="KW-0349">Heme</keyword>
<keyword evidence="7 9" id="KW-0503">Monooxygenase</keyword>
<dbReference type="InterPro" id="IPR017972">
    <property type="entry name" value="Cyt_P450_CS"/>
</dbReference>
<name>A0A8H5GZV4_9AGAR</name>
<evidence type="ECO:0000256" key="7">
    <source>
        <dbReference type="ARBA" id="ARBA00023033"/>
    </source>
</evidence>
<dbReference type="PANTHER" id="PTHR24287">
    <property type="entry name" value="P450, PUTATIVE (EUROFUNG)-RELATED"/>
    <property type="match status" value="1"/>
</dbReference>
<protein>
    <recommendedName>
        <fullName evidence="12">Cytochrome P450</fullName>
    </recommendedName>
</protein>
<evidence type="ECO:0000313" key="11">
    <source>
        <dbReference type="Proteomes" id="UP000559256"/>
    </source>
</evidence>
<dbReference type="InterPro" id="IPR001128">
    <property type="entry name" value="Cyt_P450"/>
</dbReference>
<accession>A0A8H5GZV4</accession>
<gene>
    <name evidence="10" type="ORF">D9758_004576</name>
</gene>
<dbReference type="CDD" id="cd11063">
    <property type="entry name" value="CYP52"/>
    <property type="match status" value="1"/>
</dbReference>
<dbReference type="PANTHER" id="PTHR24287:SF1">
    <property type="entry name" value="P450, PUTATIVE (EUROFUNG)-RELATED"/>
    <property type="match status" value="1"/>
</dbReference>
<dbReference type="AlphaFoldDB" id="A0A8H5GZV4"/>
<reference evidence="10 11" key="1">
    <citation type="journal article" date="2020" name="ISME J.">
        <title>Uncovering the hidden diversity of litter-decomposition mechanisms in mushroom-forming fungi.</title>
        <authorList>
            <person name="Floudas D."/>
            <person name="Bentzer J."/>
            <person name="Ahren D."/>
            <person name="Johansson T."/>
            <person name="Persson P."/>
            <person name="Tunlid A."/>
        </authorList>
    </citation>
    <scope>NUCLEOTIDE SEQUENCE [LARGE SCALE GENOMIC DNA]</scope>
    <source>
        <strain evidence="10 11">CBS 291.85</strain>
    </source>
</reference>
<comment type="cofactor">
    <cofactor evidence="1 8">
        <name>heme</name>
        <dbReference type="ChEBI" id="CHEBI:30413"/>
    </cofactor>
</comment>
<evidence type="ECO:0000256" key="8">
    <source>
        <dbReference type="PIRSR" id="PIRSR602401-1"/>
    </source>
</evidence>
<dbReference type="SUPFAM" id="SSF48264">
    <property type="entry name" value="Cytochrome P450"/>
    <property type="match status" value="1"/>
</dbReference>
<evidence type="ECO:0000256" key="6">
    <source>
        <dbReference type="ARBA" id="ARBA00023004"/>
    </source>
</evidence>
<dbReference type="GO" id="GO:0020037">
    <property type="term" value="F:heme binding"/>
    <property type="evidence" value="ECO:0007669"/>
    <property type="project" value="InterPro"/>
</dbReference>
<evidence type="ECO:0000313" key="10">
    <source>
        <dbReference type="EMBL" id="KAF5374269.1"/>
    </source>
</evidence>
<dbReference type="Proteomes" id="UP000559256">
    <property type="component" value="Unassembled WGS sequence"/>
</dbReference>
<evidence type="ECO:0000256" key="5">
    <source>
        <dbReference type="ARBA" id="ARBA00023002"/>
    </source>
</evidence>
<comment type="similarity">
    <text evidence="2 9">Belongs to the cytochrome P450 family.</text>
</comment>
<evidence type="ECO:0000256" key="2">
    <source>
        <dbReference type="ARBA" id="ARBA00010617"/>
    </source>
</evidence>
<dbReference type="GO" id="GO:0016705">
    <property type="term" value="F:oxidoreductase activity, acting on paired donors, with incorporation or reduction of molecular oxygen"/>
    <property type="evidence" value="ECO:0007669"/>
    <property type="project" value="InterPro"/>
</dbReference>
<evidence type="ECO:0000256" key="9">
    <source>
        <dbReference type="RuleBase" id="RU000461"/>
    </source>
</evidence>
<sequence>MAPIGLLYLVRTILPKLLIPPFFVYYALKAFDNGCPTWLTLAAVLFTHPVHIVASNWYTSMKNRREAFKHGAVLPPQVELGSFAIIKKIVESFTKGYPGDVYHEWSKTYGNYFGISIFSEGRIMTFEPDHIKAILATQFESFAKGPILFGQFGSLLGSGVFNSDGEMWKFHRNMTRPFFSKERISDFDVFDRHAEEVIKLMKERIEEGHPIEFQDAVSRFTLDSATEFLFGKNVNSLGAGLPYPPVNSPSSSAEVQVADGTKLKTNVKGFNSTHPSNVFSTSFLAAQELTAGRTRYGMHWRLREMLGDEVERTKGALDDFVNPILDVGSGREIDLKDNLKEGKGAGKGKEEETETFLDHLIRFTEDVGYGISDRQILKDELLNILVASRDTTASLLTFAIYVLSQRPDIEKMLREEINEKVGTRGRPTYEHIREMKYLRAFLNETLRLYPPVPFNARSSTTSTVLRSKTGPPVYIPKGTKCLYSLFLMHRRRDLWGPDALEFDPNRFLDSRVHKYLTPNPYIFVPFNAGPRICLGQQFAYNEASFFLIKFLQSFTEIEFAENVQYATPSPSDNIKPPKEWAQAQEQGLKDMEGTTKGRDKIMFSMHLTMCVRGGLWVRMKGLNVGEEEVSV</sequence>
<dbReference type="GO" id="GO:0005506">
    <property type="term" value="F:iron ion binding"/>
    <property type="evidence" value="ECO:0007669"/>
    <property type="project" value="InterPro"/>
</dbReference>
<dbReference type="Pfam" id="PF00067">
    <property type="entry name" value="p450"/>
    <property type="match status" value="1"/>
</dbReference>
<dbReference type="GO" id="GO:0004497">
    <property type="term" value="F:monooxygenase activity"/>
    <property type="evidence" value="ECO:0007669"/>
    <property type="project" value="UniProtKB-KW"/>
</dbReference>
<dbReference type="InterPro" id="IPR002401">
    <property type="entry name" value="Cyt_P450_E_grp-I"/>
</dbReference>
<proteinExistence type="inferred from homology"/>
<keyword evidence="6 8" id="KW-0408">Iron</keyword>
<dbReference type="PROSITE" id="PS00086">
    <property type="entry name" value="CYTOCHROME_P450"/>
    <property type="match status" value="1"/>
</dbReference>